<dbReference type="InterPro" id="IPR006128">
    <property type="entry name" value="Lipoprotein_PsaA-like"/>
</dbReference>
<feature type="coiled-coil region" evidence="4">
    <location>
        <begin position="173"/>
        <end position="200"/>
    </location>
</feature>
<dbReference type="PRINTS" id="PR00690">
    <property type="entry name" value="ADHESNFAMILY"/>
</dbReference>
<sequence>MKKWLLCLTVFLTVSLFLTGCGGTEADNNGSSFDKQLKVYTTVYPLKYFTEEIGGEAVSVDTIYPPGADEHTFEPSQKDMIKLAESDLFIYVGLGLEGFVEKAKDTLVNEKVTLVAAGDSIHIDEQAVNHAEEENHGHTHGDIDPHVWLDPIYAKELAESIKNALVEKDPENEKTYEQNYEALIQKLDELDSKFSEMAKQAGHKEFIVSHAAYGYWEKRYGLKQISISGLSTASEPTQKDLESIVKTAKETGSNYIFFEQNVSSKLTEIVKEEIGAEALTLHNLSVLTEADMKSNRDYFSIMNDNLEALKKALH</sequence>
<evidence type="ECO:0000256" key="5">
    <source>
        <dbReference type="SAM" id="SignalP"/>
    </source>
</evidence>
<comment type="similarity">
    <text evidence="3">Belongs to the bacterial solute-binding protein 9 family.</text>
</comment>
<feature type="chain" id="PRO_5045545646" evidence="5">
    <location>
        <begin position="27"/>
        <end position="314"/>
    </location>
</feature>
<dbReference type="PANTHER" id="PTHR42953">
    <property type="entry name" value="HIGH-AFFINITY ZINC UPTAKE SYSTEM PROTEIN ZNUA-RELATED"/>
    <property type="match status" value="1"/>
</dbReference>
<feature type="signal peptide" evidence="5">
    <location>
        <begin position="1"/>
        <end position="26"/>
    </location>
</feature>
<evidence type="ECO:0000256" key="4">
    <source>
        <dbReference type="SAM" id="Coils"/>
    </source>
</evidence>
<dbReference type="InterPro" id="IPR006127">
    <property type="entry name" value="ZnuA-like"/>
</dbReference>
<dbReference type="SUPFAM" id="SSF53807">
    <property type="entry name" value="Helical backbone' metal receptor"/>
    <property type="match status" value="1"/>
</dbReference>
<dbReference type="EMBL" id="CP137640">
    <property type="protein sequence ID" value="WVX80266.1"/>
    <property type="molecule type" value="Genomic_DNA"/>
</dbReference>
<dbReference type="InterPro" id="IPR050492">
    <property type="entry name" value="Bact_metal-bind_prot9"/>
</dbReference>
<dbReference type="PANTHER" id="PTHR42953:SF8">
    <property type="entry name" value="ZINT DOMAIN-CONTAINING PROTEIN"/>
    <property type="match status" value="1"/>
</dbReference>
<evidence type="ECO:0000313" key="6">
    <source>
        <dbReference type="EMBL" id="WVX80266.1"/>
    </source>
</evidence>
<keyword evidence="2 5" id="KW-0732">Signal</keyword>
<evidence type="ECO:0000256" key="1">
    <source>
        <dbReference type="ARBA" id="ARBA00022448"/>
    </source>
</evidence>
<keyword evidence="4" id="KW-0175">Coiled coil</keyword>
<keyword evidence="7" id="KW-1185">Reference proteome</keyword>
<evidence type="ECO:0000313" key="7">
    <source>
        <dbReference type="Proteomes" id="UP001357223"/>
    </source>
</evidence>
<evidence type="ECO:0000256" key="2">
    <source>
        <dbReference type="ARBA" id="ARBA00022729"/>
    </source>
</evidence>
<gene>
    <name evidence="6" type="ORF">R4Z09_23740</name>
</gene>
<reference evidence="6 7" key="1">
    <citation type="submission" date="2023-10" db="EMBL/GenBank/DDBJ databases">
        <title>Niallia locisalis sp.nov. isolated from a salt pond sample.</title>
        <authorList>
            <person name="Li X.-J."/>
            <person name="Dong L."/>
        </authorList>
    </citation>
    <scope>NUCLEOTIDE SEQUENCE [LARGE SCALE GENOMIC DNA]</scope>
    <source>
        <strain evidence="6 7">DSM 29761</strain>
    </source>
</reference>
<proteinExistence type="inferred from homology"/>
<accession>A0ABZ2CAS5</accession>
<protein>
    <submittedName>
        <fullName evidence="6">Metal ABC transporter substrate-binding protein</fullName>
    </submittedName>
</protein>
<dbReference type="CDD" id="cd01017">
    <property type="entry name" value="AdcA"/>
    <property type="match status" value="1"/>
</dbReference>
<evidence type="ECO:0000256" key="3">
    <source>
        <dbReference type="RuleBase" id="RU003512"/>
    </source>
</evidence>
<dbReference type="Gene3D" id="3.40.50.1980">
    <property type="entry name" value="Nitrogenase molybdenum iron protein domain"/>
    <property type="match status" value="2"/>
</dbReference>
<dbReference type="PROSITE" id="PS51257">
    <property type="entry name" value="PROKAR_LIPOPROTEIN"/>
    <property type="match status" value="1"/>
</dbReference>
<dbReference type="Pfam" id="PF01297">
    <property type="entry name" value="ZnuA"/>
    <property type="match status" value="1"/>
</dbReference>
<dbReference type="Proteomes" id="UP001357223">
    <property type="component" value="Chromosome"/>
</dbReference>
<dbReference type="InterPro" id="IPR006129">
    <property type="entry name" value="AdhesinB"/>
</dbReference>
<dbReference type="RefSeq" id="WP_338449195.1">
    <property type="nucleotide sequence ID" value="NZ_CP137640.1"/>
</dbReference>
<keyword evidence="1 3" id="KW-0813">Transport</keyword>
<name>A0ABZ2CAS5_9BACI</name>
<organism evidence="6 7">
    <name type="scientific">Niallia oryzisoli</name>
    <dbReference type="NCBI Taxonomy" id="1737571"/>
    <lineage>
        <taxon>Bacteria</taxon>
        <taxon>Bacillati</taxon>
        <taxon>Bacillota</taxon>
        <taxon>Bacilli</taxon>
        <taxon>Bacillales</taxon>
        <taxon>Bacillaceae</taxon>
        <taxon>Niallia</taxon>
    </lineage>
</organism>
<dbReference type="PRINTS" id="PR00691">
    <property type="entry name" value="ADHESINB"/>
</dbReference>